<dbReference type="Proteomes" id="UP000009234">
    <property type="component" value="Chromosome"/>
</dbReference>
<dbReference type="GO" id="GO:0008861">
    <property type="term" value="F:formate C-acetyltransferase activity"/>
    <property type="evidence" value="ECO:0007669"/>
    <property type="project" value="UniProtKB-UniRule"/>
</dbReference>
<dbReference type="PIRSF" id="PIRSF000379">
    <property type="entry name" value="For_Ac_trans_1"/>
    <property type="match status" value="1"/>
</dbReference>
<gene>
    <name evidence="20" type="ordered locus">Desru_2158</name>
</gene>
<feature type="modified residue" description="Glycine radical" evidence="15 16">
    <location>
        <position position="718"/>
    </location>
</feature>
<dbReference type="SUPFAM" id="SSF51998">
    <property type="entry name" value="PFL-like glycyl radical enzymes"/>
    <property type="match status" value="1"/>
</dbReference>
<dbReference type="GO" id="GO:0006006">
    <property type="term" value="P:glucose metabolic process"/>
    <property type="evidence" value="ECO:0007669"/>
    <property type="project" value="UniProtKB-UniRule"/>
</dbReference>
<comment type="subcellular location">
    <subcellularLocation>
        <location evidence="1 17">Cytoplasm</location>
    </subcellularLocation>
</comment>
<dbReference type="Pfam" id="PF01228">
    <property type="entry name" value="Gly_radical"/>
    <property type="match status" value="1"/>
</dbReference>
<evidence type="ECO:0000256" key="2">
    <source>
        <dbReference type="ARBA" id="ARBA00004809"/>
    </source>
</evidence>
<keyword evidence="8 17" id="KW-0808">Transferase</keyword>
<evidence type="ECO:0000313" key="20">
    <source>
        <dbReference type="EMBL" id="AEG60408.1"/>
    </source>
</evidence>
<dbReference type="PROSITE" id="PS51554">
    <property type="entry name" value="PFL"/>
    <property type="match status" value="1"/>
</dbReference>
<dbReference type="InterPro" id="IPR004184">
    <property type="entry name" value="PFL_dom"/>
</dbReference>
<dbReference type="PANTHER" id="PTHR30191">
    <property type="entry name" value="FORMATE ACETYLTRANSFERASE"/>
    <property type="match status" value="1"/>
</dbReference>
<evidence type="ECO:0000256" key="6">
    <source>
        <dbReference type="ARBA" id="ARBA00022490"/>
    </source>
</evidence>
<dbReference type="InterPro" id="IPR001150">
    <property type="entry name" value="Gly_radical"/>
</dbReference>
<dbReference type="EMBL" id="CP002780">
    <property type="protein sequence ID" value="AEG60408.1"/>
    <property type="molecule type" value="Genomic_DNA"/>
</dbReference>
<dbReference type="NCBIfam" id="TIGR01255">
    <property type="entry name" value="pyr_form_ly_1"/>
    <property type="match status" value="1"/>
</dbReference>
<dbReference type="AlphaFoldDB" id="F6DKN3"/>
<evidence type="ECO:0000256" key="11">
    <source>
        <dbReference type="ARBA" id="ARBA00023315"/>
    </source>
</evidence>
<evidence type="ECO:0000259" key="19">
    <source>
        <dbReference type="PROSITE" id="PS51554"/>
    </source>
</evidence>
<dbReference type="eggNOG" id="COG1882">
    <property type="taxonomic scope" value="Bacteria"/>
</dbReference>
<name>F6DKN3_DESRL</name>
<dbReference type="PANTHER" id="PTHR30191:SF0">
    <property type="entry name" value="FORMATE ACETYLTRANSFERASE 1"/>
    <property type="match status" value="1"/>
</dbReference>
<keyword evidence="11 17" id="KW-0012">Acyltransferase</keyword>
<evidence type="ECO:0000256" key="13">
    <source>
        <dbReference type="ARBA" id="ARBA00049029"/>
    </source>
</evidence>
<sequence length="743" mass="84196">MRQAWAGFQGEKWRLEVNVRDFIQNNYTPYSGGEEFLCRETEKTQKLWQKCLALFREERNKGGVLSIDTSRATGINAYGPGFIDQNLEIILGLQTEKPLERAVNPFGGLRMAKEACKAYGYTLDPQLEDFFVKYKKTHNDGVFDTYTSEMRKARSLGIITGLPDAYGRGRIIGDYRRVALYGVTRLIEEKEKDLENMAFLAMTQEAIVLREEIREQIKALRLLMEMASAYGFNLSEPAANAREAFQWLYFAYLGAIKEQNGAAMSLGRISTFLDIYIERDLAAGLLTETEAQELVDQLVIKLRLARQLRTPEYDKFFAGDPLWITEAIGGMGLDGRTLVTKNSYRFLHTLINLGPAPEPNLTVLWSKDLPQAFKDFCAAISIQTSSIQYENDDLMRAFYGDDYGIACCVSAMKIGKQLQFFGARVNLAKLLLLAINGGRDEITGKQLAPEIPPLDGEVVDYHQVKKNFLILQDWLCRLYVNTLNIIHCMHDKYAYEKIQTALHDSRVERLMAFGAAGLSVAADSFSAIKYAQVYPIRNEEGMAVNYRIEGEFPKYGNDDDRVDDIAVELVRGFSDNLKKYDTYRQARHTLSILTITSNVMYGKKTGATPDGRPKGSPFAPGANPMHGRDTHGALASLNSVAKLPYEACLDGISNTFSIIPTALGREPEDRVNHLVHILDGYFEQRAHHLNVNVLHRKMLEKAMEEPENYPQLTVRVSGYAVHFTRLSREHQLEVIRRTFFERF</sequence>
<dbReference type="Gene3D" id="3.20.70.20">
    <property type="match status" value="1"/>
</dbReference>
<evidence type="ECO:0000313" key="21">
    <source>
        <dbReference type="Proteomes" id="UP000009234"/>
    </source>
</evidence>
<organism evidence="20 21">
    <name type="scientific">Desulforamulus ruminis (strain ATCC 23193 / DSM 2154 / NCIMB 8452 / DL)</name>
    <name type="common">Desulfotomaculum ruminis</name>
    <dbReference type="NCBI Taxonomy" id="696281"/>
    <lineage>
        <taxon>Bacteria</taxon>
        <taxon>Bacillati</taxon>
        <taxon>Bacillota</taxon>
        <taxon>Clostridia</taxon>
        <taxon>Eubacteriales</taxon>
        <taxon>Peptococcaceae</taxon>
        <taxon>Desulforamulus</taxon>
    </lineage>
</organism>
<feature type="domain" description="Glycine radical" evidence="18">
    <location>
        <begin position="620"/>
        <end position="743"/>
    </location>
</feature>
<feature type="active site" description="S-acetylcysteine intermediate" evidence="14">
    <location>
        <position position="407"/>
    </location>
</feature>
<dbReference type="InterPro" id="IPR050244">
    <property type="entry name" value="Auton_GlycylRad_Cofactor"/>
</dbReference>
<dbReference type="CDD" id="cd01678">
    <property type="entry name" value="PFL1"/>
    <property type="match status" value="1"/>
</dbReference>
<dbReference type="UniPathway" id="UPA00920">
    <property type="reaction ID" value="UER00891"/>
</dbReference>
<dbReference type="InterPro" id="IPR019777">
    <property type="entry name" value="Form_AcTrfase_GR_CS"/>
</dbReference>
<evidence type="ECO:0000259" key="18">
    <source>
        <dbReference type="PROSITE" id="PS51149"/>
    </source>
</evidence>
<keyword evidence="10 17" id="KW-0119">Carbohydrate metabolism</keyword>
<dbReference type="KEGG" id="dru:Desru_2158"/>
<evidence type="ECO:0000256" key="17">
    <source>
        <dbReference type="RuleBase" id="RU368075"/>
    </source>
</evidence>
<dbReference type="Pfam" id="PF02901">
    <property type="entry name" value="PFL-like"/>
    <property type="match status" value="1"/>
</dbReference>
<reference evidence="21" key="1">
    <citation type="submission" date="2011-05" db="EMBL/GenBank/DDBJ databases">
        <title>Complete sequence of Desulfotomaculum ruminis DSM 2154.</title>
        <authorList>
            <person name="Lucas S."/>
            <person name="Copeland A."/>
            <person name="Lapidus A."/>
            <person name="Cheng J.-F."/>
            <person name="Goodwin L."/>
            <person name="Pitluck S."/>
            <person name="Lu M."/>
            <person name="Detter J.C."/>
            <person name="Han C."/>
            <person name="Tapia R."/>
            <person name="Land M."/>
            <person name="Hauser L."/>
            <person name="Kyrpides N."/>
            <person name="Ivanova N."/>
            <person name="Mikhailova N."/>
            <person name="Pagani I."/>
            <person name="Stams A.J.M."/>
            <person name="Plugge C.M."/>
            <person name="Muyzer G."/>
            <person name="Kuever J."/>
            <person name="Parshina S.N."/>
            <person name="Ivanova A.E."/>
            <person name="Nazina T.N."/>
            <person name="Brambilla E."/>
            <person name="Spring S."/>
            <person name="Klenk H.-P."/>
            <person name="Woyke T."/>
        </authorList>
    </citation>
    <scope>NUCLEOTIDE SEQUENCE [LARGE SCALE GENOMIC DNA]</scope>
    <source>
        <strain evidence="21">ATCC 23193 / DSM 2154 / NCIB 8452 / DL</strain>
    </source>
</reference>
<reference evidence="20 21" key="2">
    <citation type="journal article" date="2012" name="Stand. Genomic Sci.">
        <title>Complete genome sequence of the sulfate-reducing firmicute Desulfotomaculum ruminis type strain (DL(T)).</title>
        <authorList>
            <person name="Spring S."/>
            <person name="Visser M."/>
            <person name="Lu M."/>
            <person name="Copeland A."/>
            <person name="Lapidus A."/>
            <person name="Lucas S."/>
            <person name="Cheng J.F."/>
            <person name="Han C."/>
            <person name="Tapia R."/>
            <person name="Goodwin L.A."/>
            <person name="Pitluck S."/>
            <person name="Ivanova N."/>
            <person name="Land M."/>
            <person name="Hauser L."/>
            <person name="Larimer F."/>
            <person name="Rohde M."/>
            <person name="Goker M."/>
            <person name="Detter J.C."/>
            <person name="Kyrpides N.C."/>
            <person name="Woyke T."/>
            <person name="Schaap P.J."/>
            <person name="Plugge C.M."/>
            <person name="Muyzer G."/>
            <person name="Kuever J."/>
            <person name="Pereira I.A."/>
            <person name="Parshina S.N."/>
            <person name="Bernier-Latmani R."/>
            <person name="Stams A.J."/>
            <person name="Klenk H.P."/>
        </authorList>
    </citation>
    <scope>NUCLEOTIDE SEQUENCE [LARGE SCALE GENOMIC DNA]</scope>
    <source>
        <strain evidence="21">ATCC 23193 / DSM 2154 / NCIB 8452 / DL</strain>
    </source>
</reference>
<evidence type="ECO:0000256" key="7">
    <source>
        <dbReference type="ARBA" id="ARBA00022526"/>
    </source>
</evidence>
<evidence type="ECO:0000256" key="10">
    <source>
        <dbReference type="ARBA" id="ARBA00023277"/>
    </source>
</evidence>
<keyword evidence="9 15" id="KW-0556">Organic radical</keyword>
<proteinExistence type="inferred from homology"/>
<evidence type="ECO:0000256" key="5">
    <source>
        <dbReference type="ARBA" id="ARBA00013897"/>
    </source>
</evidence>
<dbReference type="RefSeq" id="WP_013842168.1">
    <property type="nucleotide sequence ID" value="NC_015589.1"/>
</dbReference>
<comment type="subunit">
    <text evidence="17">Homodimer.</text>
</comment>
<evidence type="ECO:0000256" key="3">
    <source>
        <dbReference type="ARBA" id="ARBA00008375"/>
    </source>
</evidence>
<evidence type="ECO:0000256" key="9">
    <source>
        <dbReference type="ARBA" id="ARBA00022818"/>
    </source>
</evidence>
<evidence type="ECO:0000256" key="1">
    <source>
        <dbReference type="ARBA" id="ARBA00004496"/>
    </source>
</evidence>
<dbReference type="PROSITE" id="PS00850">
    <property type="entry name" value="GLY_RADICAL_1"/>
    <property type="match status" value="1"/>
</dbReference>
<keyword evidence="6 17" id="KW-0963">Cytoplasm</keyword>
<feature type="domain" description="PFL" evidence="19">
    <location>
        <begin position="1"/>
        <end position="613"/>
    </location>
</feature>
<dbReference type="InterPro" id="IPR005949">
    <property type="entry name" value="Form_AcTrfase"/>
</dbReference>
<dbReference type="HOGENOM" id="CLU_023898_0_0_9"/>
<accession>F6DKN3</accession>
<dbReference type="PROSITE" id="PS51149">
    <property type="entry name" value="GLY_RADICAL_2"/>
    <property type="match status" value="1"/>
</dbReference>
<evidence type="ECO:0000256" key="12">
    <source>
        <dbReference type="ARBA" id="ARBA00031063"/>
    </source>
</evidence>
<comment type="pathway">
    <text evidence="2 17">Fermentation; pyruvate fermentation; formate from pyruvate: step 1/1.</text>
</comment>
<protein>
    <recommendedName>
        <fullName evidence="5 17">Formate acetyltransferase</fullName>
        <ecNumber evidence="4 17">2.3.1.54</ecNumber>
    </recommendedName>
    <alternativeName>
        <fullName evidence="12 17">Pyruvate formate-lyase</fullName>
    </alternativeName>
</protein>
<comment type="catalytic activity">
    <reaction evidence="13 17">
        <text>formate + acetyl-CoA = pyruvate + CoA</text>
        <dbReference type="Rhea" id="RHEA:11844"/>
        <dbReference type="ChEBI" id="CHEBI:15361"/>
        <dbReference type="ChEBI" id="CHEBI:15740"/>
        <dbReference type="ChEBI" id="CHEBI:57287"/>
        <dbReference type="ChEBI" id="CHEBI:57288"/>
        <dbReference type="EC" id="2.3.1.54"/>
    </reaction>
</comment>
<dbReference type="EC" id="2.3.1.54" evidence="4 17"/>
<evidence type="ECO:0000256" key="16">
    <source>
        <dbReference type="PROSITE-ProRule" id="PRU00493"/>
    </source>
</evidence>
<keyword evidence="7 17" id="KW-0313">Glucose metabolism</keyword>
<comment type="similarity">
    <text evidence="3 17">Belongs to the glycyl radical enzyme (GRE) family. PFL subfamily.</text>
</comment>
<dbReference type="GO" id="GO:0005829">
    <property type="term" value="C:cytosol"/>
    <property type="evidence" value="ECO:0007669"/>
    <property type="project" value="TreeGrafter"/>
</dbReference>
<evidence type="ECO:0000256" key="14">
    <source>
        <dbReference type="PIRSR" id="PIRSR000379-1"/>
    </source>
</evidence>
<evidence type="ECO:0000256" key="4">
    <source>
        <dbReference type="ARBA" id="ARBA00013214"/>
    </source>
</evidence>
<evidence type="ECO:0000256" key="8">
    <source>
        <dbReference type="ARBA" id="ARBA00022679"/>
    </source>
</evidence>
<dbReference type="OrthoDB" id="9803969at2"/>
<feature type="active site" description="Cysteine radical intermediate" evidence="14">
    <location>
        <position position="408"/>
    </location>
</feature>
<evidence type="ECO:0000256" key="15">
    <source>
        <dbReference type="PIRSR" id="PIRSR000379-2"/>
    </source>
</evidence>
<dbReference type="STRING" id="696281.Desru_2158"/>
<keyword evidence="21" id="KW-1185">Reference proteome</keyword>